<feature type="domain" description="Ketoreductase" evidence="3">
    <location>
        <begin position="10"/>
        <end position="189"/>
    </location>
</feature>
<dbReference type="PANTHER" id="PTHR42760:SF132">
    <property type="entry name" value="SHORT-CHAIN DEHYDROGENASE_REDUCTASE FAMILY PROTEIN"/>
    <property type="match status" value="1"/>
</dbReference>
<evidence type="ECO:0000313" key="4">
    <source>
        <dbReference type="EMBL" id="SEE67805.1"/>
    </source>
</evidence>
<dbReference type="PANTHER" id="PTHR42760">
    <property type="entry name" value="SHORT-CHAIN DEHYDROGENASES/REDUCTASES FAMILY MEMBER"/>
    <property type="match status" value="1"/>
</dbReference>
<organism evidence="4 5">
    <name type="scientific">Ruania alba</name>
    <dbReference type="NCBI Taxonomy" id="648782"/>
    <lineage>
        <taxon>Bacteria</taxon>
        <taxon>Bacillati</taxon>
        <taxon>Actinomycetota</taxon>
        <taxon>Actinomycetes</taxon>
        <taxon>Micrococcales</taxon>
        <taxon>Ruaniaceae</taxon>
        <taxon>Ruania</taxon>
    </lineage>
</organism>
<evidence type="ECO:0000256" key="1">
    <source>
        <dbReference type="ARBA" id="ARBA00006484"/>
    </source>
</evidence>
<dbReference type="InterPro" id="IPR002347">
    <property type="entry name" value="SDR_fam"/>
</dbReference>
<dbReference type="InterPro" id="IPR036291">
    <property type="entry name" value="NAD(P)-bd_dom_sf"/>
</dbReference>
<dbReference type="SUPFAM" id="SSF51735">
    <property type="entry name" value="NAD(P)-binding Rossmann-fold domains"/>
    <property type="match status" value="1"/>
</dbReference>
<dbReference type="SMART" id="SM00822">
    <property type="entry name" value="PKS_KR"/>
    <property type="match status" value="1"/>
</dbReference>
<keyword evidence="5" id="KW-1185">Reference proteome</keyword>
<accession>A0A1H5KSL3</accession>
<dbReference type="Gene3D" id="3.40.50.720">
    <property type="entry name" value="NAD(P)-binding Rossmann-like Domain"/>
    <property type="match status" value="1"/>
</dbReference>
<dbReference type="OrthoDB" id="517007at2"/>
<dbReference type="EMBL" id="FNTX01000002">
    <property type="protein sequence ID" value="SEE67805.1"/>
    <property type="molecule type" value="Genomic_DNA"/>
</dbReference>
<dbReference type="AlphaFoldDB" id="A0A1H5KSL3"/>
<dbReference type="InterPro" id="IPR057326">
    <property type="entry name" value="KR_dom"/>
</dbReference>
<name>A0A1H5KSL3_9MICO</name>
<dbReference type="RefSeq" id="WP_089773386.1">
    <property type="nucleotide sequence ID" value="NZ_FNTX01000002.1"/>
</dbReference>
<comment type="similarity">
    <text evidence="1">Belongs to the short-chain dehydrogenases/reductases (SDR) family.</text>
</comment>
<dbReference type="CDD" id="cd05233">
    <property type="entry name" value="SDR_c"/>
    <property type="match status" value="1"/>
</dbReference>
<protein>
    <submittedName>
        <fullName evidence="4">3-oxoacyl-[acyl-carrier protein] reductase</fullName>
    </submittedName>
</protein>
<evidence type="ECO:0000313" key="5">
    <source>
        <dbReference type="Proteomes" id="UP000199220"/>
    </source>
</evidence>
<dbReference type="Proteomes" id="UP000199220">
    <property type="component" value="Unassembled WGS sequence"/>
</dbReference>
<evidence type="ECO:0000256" key="2">
    <source>
        <dbReference type="ARBA" id="ARBA00023002"/>
    </source>
</evidence>
<proteinExistence type="inferred from homology"/>
<sequence length="269" mass="27780">MSAGGRFRGARVLVTGGGRNIGRAIVERFAGEGAHVAINTLAEGEADELAKQLSTDERRAIAVPADVSDPTAVEQMLTRVHSELGGIDVLVNNAAVPMLGRVPFFELTLTEWDRQFAVGARGTYLCTRAAAERMGPGGCVVNISSIGATKAHRDAVAYDATKGAIESFTRAAALELAPHGLRVNAIAPGAISNDRFQGIPSAVQAAEVTPIPLGRAGTGDEVAGVATFLASDDAAYITGQVITIDGGLSVQARQATSEVELESERGGTT</sequence>
<keyword evidence="2" id="KW-0560">Oxidoreductase</keyword>
<dbReference type="PRINTS" id="PR00081">
    <property type="entry name" value="GDHRDH"/>
</dbReference>
<dbReference type="Pfam" id="PF13561">
    <property type="entry name" value="adh_short_C2"/>
    <property type="match status" value="1"/>
</dbReference>
<reference evidence="5" key="1">
    <citation type="submission" date="2016-10" db="EMBL/GenBank/DDBJ databases">
        <authorList>
            <person name="Varghese N."/>
            <person name="Submissions S."/>
        </authorList>
    </citation>
    <scope>NUCLEOTIDE SEQUENCE [LARGE SCALE GENOMIC DNA]</scope>
    <source>
        <strain evidence="5">DSM 21368</strain>
    </source>
</reference>
<dbReference type="STRING" id="648782.SAMN04488554_2429"/>
<dbReference type="FunFam" id="3.40.50.720:FF:000084">
    <property type="entry name" value="Short-chain dehydrogenase reductase"/>
    <property type="match status" value="1"/>
</dbReference>
<dbReference type="GO" id="GO:0016616">
    <property type="term" value="F:oxidoreductase activity, acting on the CH-OH group of donors, NAD or NADP as acceptor"/>
    <property type="evidence" value="ECO:0007669"/>
    <property type="project" value="TreeGrafter"/>
</dbReference>
<gene>
    <name evidence="4" type="ORF">SAMN04488554_2429</name>
</gene>
<dbReference type="PRINTS" id="PR00080">
    <property type="entry name" value="SDRFAMILY"/>
</dbReference>
<evidence type="ECO:0000259" key="3">
    <source>
        <dbReference type="SMART" id="SM00822"/>
    </source>
</evidence>